<feature type="region of interest" description="Disordered" evidence="1">
    <location>
        <begin position="103"/>
        <end position="124"/>
    </location>
</feature>
<feature type="compositionally biased region" description="Polar residues" evidence="1">
    <location>
        <begin position="106"/>
        <end position="118"/>
    </location>
</feature>
<organism evidence="3 4">
    <name type="scientific">Pseudovibrio ascidiaceicola</name>
    <dbReference type="NCBI Taxonomy" id="285279"/>
    <lineage>
        <taxon>Bacteria</taxon>
        <taxon>Pseudomonadati</taxon>
        <taxon>Pseudomonadota</taxon>
        <taxon>Alphaproteobacteria</taxon>
        <taxon>Hyphomicrobiales</taxon>
        <taxon>Stappiaceae</taxon>
        <taxon>Pseudovibrio</taxon>
    </lineage>
</organism>
<accession>A0A1I4DXI4</accession>
<feature type="domain" description="IraD/Gp25-like" evidence="2">
    <location>
        <begin position="18"/>
        <end position="84"/>
    </location>
</feature>
<comment type="caution">
    <text evidence="3">The sequence shown here is derived from an EMBL/GenBank/DDBJ whole genome shotgun (WGS) entry which is preliminary data.</text>
</comment>
<reference evidence="3 4" key="1">
    <citation type="submission" date="2016-10" db="EMBL/GenBank/DDBJ databases">
        <authorList>
            <person name="Varghese N."/>
            <person name="Submissions S."/>
        </authorList>
    </citation>
    <scope>NUCLEOTIDE SEQUENCE [LARGE SCALE GENOMIC DNA]</scope>
    <source>
        <strain evidence="3 4">DSM 16392</strain>
    </source>
</reference>
<evidence type="ECO:0000256" key="1">
    <source>
        <dbReference type="SAM" id="MobiDB-lite"/>
    </source>
</evidence>
<dbReference type="InterPro" id="IPR007048">
    <property type="entry name" value="IraD/Gp25-like"/>
</dbReference>
<gene>
    <name evidence="3" type="ORF">SAMN04488518_11352</name>
</gene>
<dbReference type="Pfam" id="PF04965">
    <property type="entry name" value="GPW_gp25"/>
    <property type="match status" value="1"/>
</dbReference>
<protein>
    <recommendedName>
        <fullName evidence="2">IraD/Gp25-like domain-containing protein</fullName>
    </recommendedName>
</protein>
<name>A0A1I4DXI4_9HYPH</name>
<dbReference type="SUPFAM" id="SSF160719">
    <property type="entry name" value="gpW/gp25-like"/>
    <property type="match status" value="1"/>
</dbReference>
<keyword evidence="4" id="KW-1185">Reference proteome</keyword>
<dbReference type="Proteomes" id="UP000199598">
    <property type="component" value="Unassembled WGS sequence"/>
</dbReference>
<dbReference type="EMBL" id="FOSK01000013">
    <property type="protein sequence ID" value="SFK98264.1"/>
    <property type="molecule type" value="Genomic_DNA"/>
</dbReference>
<dbReference type="Gene3D" id="3.10.450.40">
    <property type="match status" value="1"/>
</dbReference>
<evidence type="ECO:0000313" key="3">
    <source>
        <dbReference type="EMBL" id="SFK98264.1"/>
    </source>
</evidence>
<evidence type="ECO:0000259" key="2">
    <source>
        <dbReference type="Pfam" id="PF04965"/>
    </source>
</evidence>
<evidence type="ECO:0000313" key="4">
    <source>
        <dbReference type="Proteomes" id="UP000199598"/>
    </source>
</evidence>
<dbReference type="RefSeq" id="WP_093522616.1">
    <property type="nucleotide sequence ID" value="NZ_FOSK01000013.1"/>
</dbReference>
<sequence>MAGKDLDEITGGEVSGWAHVVQSINRLFSTPKNTRVFLREFGSDLPNLVDVPSNDAGILALFVAVATALEQWEPRFSLSSLSVSQVGPGKILLNLVGTYVPRGHQGDTTPEGETQTLSVPVAGL</sequence>
<proteinExistence type="predicted"/>